<name>A0ABP7MVN5_9GAMM</name>
<gene>
    <name evidence="1" type="ORF">GCM10022277_26950</name>
</gene>
<dbReference type="InterPro" id="IPR011322">
    <property type="entry name" value="N-reg_PII-like_a/b"/>
</dbReference>
<keyword evidence="2" id="KW-1185">Reference proteome</keyword>
<dbReference type="RefSeq" id="WP_344799067.1">
    <property type="nucleotide sequence ID" value="NZ_BAABBN010000007.1"/>
</dbReference>
<evidence type="ECO:0008006" key="3">
    <source>
        <dbReference type="Google" id="ProtNLM"/>
    </source>
</evidence>
<dbReference type="EMBL" id="BAABBN010000007">
    <property type="protein sequence ID" value="GAA3929052.1"/>
    <property type="molecule type" value="Genomic_DNA"/>
</dbReference>
<sequence length="100" mass="11633">MNYLQVVVFVPVECEEILENELKKQDLVCLYFIRVRGYGCHPNYFSRNWFVQFVKFELIIKEDRLDSIKYAVKSSCQVGSEDDGFISVTSLGDIQAIKNL</sequence>
<comment type="caution">
    <text evidence="1">The sequence shown here is derived from an EMBL/GenBank/DDBJ whole genome shotgun (WGS) entry which is preliminary data.</text>
</comment>
<protein>
    <recommendedName>
        <fullName evidence="3">Nitrogen regulatory protein P-II</fullName>
    </recommendedName>
</protein>
<dbReference type="SUPFAM" id="SSF54913">
    <property type="entry name" value="GlnB-like"/>
    <property type="match status" value="1"/>
</dbReference>
<accession>A0ABP7MVN5</accession>
<proteinExistence type="predicted"/>
<organism evidence="1 2">
    <name type="scientific">Litoribacillus peritrichatus</name>
    <dbReference type="NCBI Taxonomy" id="718191"/>
    <lineage>
        <taxon>Bacteria</taxon>
        <taxon>Pseudomonadati</taxon>
        <taxon>Pseudomonadota</taxon>
        <taxon>Gammaproteobacteria</taxon>
        <taxon>Oceanospirillales</taxon>
        <taxon>Oceanospirillaceae</taxon>
        <taxon>Litoribacillus</taxon>
    </lineage>
</organism>
<reference evidence="2" key="1">
    <citation type="journal article" date="2019" name="Int. J. Syst. Evol. Microbiol.">
        <title>The Global Catalogue of Microorganisms (GCM) 10K type strain sequencing project: providing services to taxonomists for standard genome sequencing and annotation.</title>
        <authorList>
            <consortium name="The Broad Institute Genomics Platform"/>
            <consortium name="The Broad Institute Genome Sequencing Center for Infectious Disease"/>
            <person name="Wu L."/>
            <person name="Ma J."/>
        </authorList>
    </citation>
    <scope>NUCLEOTIDE SEQUENCE [LARGE SCALE GENOMIC DNA]</scope>
    <source>
        <strain evidence="2">JCM 17551</strain>
    </source>
</reference>
<dbReference type="Proteomes" id="UP001501565">
    <property type="component" value="Unassembled WGS sequence"/>
</dbReference>
<evidence type="ECO:0000313" key="1">
    <source>
        <dbReference type="EMBL" id="GAA3929052.1"/>
    </source>
</evidence>
<evidence type="ECO:0000313" key="2">
    <source>
        <dbReference type="Proteomes" id="UP001501565"/>
    </source>
</evidence>